<protein>
    <submittedName>
        <fullName evidence="1">Uncharacterized protein</fullName>
    </submittedName>
</protein>
<dbReference type="Proteomes" id="UP000315252">
    <property type="component" value="Unassembled WGS sequence"/>
</dbReference>
<proteinExistence type="predicted"/>
<dbReference type="EMBL" id="VHSH01000003">
    <property type="protein sequence ID" value="TQV80773.1"/>
    <property type="molecule type" value="Genomic_DNA"/>
</dbReference>
<gene>
    <name evidence="1" type="ORF">FKG95_11520</name>
</gene>
<evidence type="ECO:0000313" key="2">
    <source>
        <dbReference type="Proteomes" id="UP000315252"/>
    </source>
</evidence>
<dbReference type="RefSeq" id="WP_142896487.1">
    <property type="nucleotide sequence ID" value="NZ_ML660054.1"/>
</dbReference>
<sequence>MTSPVEICNRALDKLGSAAITSLDDNVKSARACARMFDAVRDAELRDHQWNFATARASLPELEEVPVYGFARQYQLPGDCLKVVEVEPTADWKIEGRRLLTNVSAPVRIKYIRRVGDTSSFDALFVETLAARMAQELCETLTQSNSKKRVAQDDYAQAVRRARRADAIEGTADALEETSWIKARF</sequence>
<keyword evidence="2" id="KW-1185">Reference proteome</keyword>
<dbReference type="AlphaFoldDB" id="A0A545TU78"/>
<reference evidence="1 2" key="1">
    <citation type="submission" date="2019-06" db="EMBL/GenBank/DDBJ databases">
        <title>Whole genome sequence for Rhodospirillaceae sp. R148.</title>
        <authorList>
            <person name="Wang G."/>
        </authorList>
    </citation>
    <scope>NUCLEOTIDE SEQUENCE [LARGE SCALE GENOMIC DNA]</scope>
    <source>
        <strain evidence="1 2">R148</strain>
    </source>
</reference>
<name>A0A545TU78_9PROT</name>
<organism evidence="1 2">
    <name type="scientific">Denitrobaculum tricleocarpae</name>
    <dbReference type="NCBI Taxonomy" id="2591009"/>
    <lineage>
        <taxon>Bacteria</taxon>
        <taxon>Pseudomonadati</taxon>
        <taxon>Pseudomonadota</taxon>
        <taxon>Alphaproteobacteria</taxon>
        <taxon>Rhodospirillales</taxon>
        <taxon>Rhodospirillaceae</taxon>
        <taxon>Denitrobaculum</taxon>
    </lineage>
</organism>
<comment type="caution">
    <text evidence="1">The sequence shown here is derived from an EMBL/GenBank/DDBJ whole genome shotgun (WGS) entry which is preliminary data.</text>
</comment>
<accession>A0A545TU78</accession>
<evidence type="ECO:0000313" key="1">
    <source>
        <dbReference type="EMBL" id="TQV80773.1"/>
    </source>
</evidence>
<dbReference type="OrthoDB" id="7278537at2"/>